<sequence>MAVVLIGGSRSFTTSWAGAAKSPSLLFVVRMKKGEEQRATEEEVVGKASAPVRNEARVLELSNPGFSTFS</sequence>
<gene>
    <name evidence="1" type="ORF">COCNU_03G016360</name>
</gene>
<name>A0A8K0MZ26_COCNU</name>
<keyword evidence="2" id="KW-1185">Reference proteome</keyword>
<organism evidence="1 2">
    <name type="scientific">Cocos nucifera</name>
    <name type="common">Coconut palm</name>
    <dbReference type="NCBI Taxonomy" id="13894"/>
    <lineage>
        <taxon>Eukaryota</taxon>
        <taxon>Viridiplantae</taxon>
        <taxon>Streptophyta</taxon>
        <taxon>Embryophyta</taxon>
        <taxon>Tracheophyta</taxon>
        <taxon>Spermatophyta</taxon>
        <taxon>Magnoliopsida</taxon>
        <taxon>Liliopsida</taxon>
        <taxon>Arecaceae</taxon>
        <taxon>Arecoideae</taxon>
        <taxon>Cocoseae</taxon>
        <taxon>Attaleinae</taxon>
        <taxon>Cocos</taxon>
    </lineage>
</organism>
<dbReference type="Proteomes" id="UP000797356">
    <property type="component" value="Chromosome 3"/>
</dbReference>
<reference evidence="1" key="1">
    <citation type="journal article" date="2017" name="Gigascience">
        <title>The genome draft of coconut (Cocos nucifera).</title>
        <authorList>
            <person name="Xiao Y."/>
            <person name="Xu P."/>
            <person name="Fan H."/>
            <person name="Baudouin L."/>
            <person name="Xia W."/>
            <person name="Bocs S."/>
            <person name="Xu J."/>
            <person name="Li Q."/>
            <person name="Guo A."/>
            <person name="Zhou L."/>
            <person name="Li J."/>
            <person name="Wu Y."/>
            <person name="Ma Z."/>
            <person name="Armero A."/>
            <person name="Issali A.E."/>
            <person name="Liu N."/>
            <person name="Peng M."/>
            <person name="Yang Y."/>
        </authorList>
    </citation>
    <scope>NUCLEOTIDE SEQUENCE</scope>
    <source>
        <tissue evidence="1">Spear leaf of Hainan Tall coconut</tissue>
    </source>
</reference>
<comment type="caution">
    <text evidence="1">The sequence shown here is derived from an EMBL/GenBank/DDBJ whole genome shotgun (WGS) entry which is preliminary data.</text>
</comment>
<accession>A0A8K0MZ26</accession>
<evidence type="ECO:0000313" key="2">
    <source>
        <dbReference type="Proteomes" id="UP000797356"/>
    </source>
</evidence>
<reference evidence="1" key="2">
    <citation type="submission" date="2019-07" db="EMBL/GenBank/DDBJ databases">
        <authorList>
            <person name="Yang Y."/>
            <person name="Bocs S."/>
            <person name="Baudouin L."/>
        </authorList>
    </citation>
    <scope>NUCLEOTIDE SEQUENCE</scope>
    <source>
        <tissue evidence="1">Spear leaf of Hainan Tall coconut</tissue>
    </source>
</reference>
<proteinExistence type="predicted"/>
<dbReference type="AlphaFoldDB" id="A0A8K0MZ26"/>
<protein>
    <submittedName>
        <fullName evidence="1">Uncharacterized protein</fullName>
    </submittedName>
</protein>
<dbReference type="EMBL" id="CM017874">
    <property type="protein sequence ID" value="KAG1335517.1"/>
    <property type="molecule type" value="Genomic_DNA"/>
</dbReference>
<evidence type="ECO:0000313" key="1">
    <source>
        <dbReference type="EMBL" id="KAG1335517.1"/>
    </source>
</evidence>